<dbReference type="PROSITE" id="PS50011">
    <property type="entry name" value="PROTEIN_KINASE_DOM"/>
    <property type="match status" value="1"/>
</dbReference>
<dbReference type="PANTHER" id="PTHR46008:SF2">
    <property type="entry name" value="LEAF RUST 10 DISEASE-RESISTANCE LOCUS RECEPTOR-LIKE PROTEIN KINASE-LIKE 1.4"/>
    <property type="match status" value="1"/>
</dbReference>
<dbReference type="Pfam" id="PF07714">
    <property type="entry name" value="PK_Tyr_Ser-Thr"/>
    <property type="match status" value="1"/>
</dbReference>
<dbReference type="AlphaFoldDB" id="A0AAD8IFK3"/>
<accession>A0AAD8IFK3</accession>
<comment type="catalytic activity">
    <reaction evidence="8">
        <text>L-seryl-[protein] + ATP = O-phospho-L-seryl-[protein] + ADP + H(+)</text>
        <dbReference type="Rhea" id="RHEA:17989"/>
        <dbReference type="Rhea" id="RHEA-COMP:9863"/>
        <dbReference type="Rhea" id="RHEA-COMP:11604"/>
        <dbReference type="ChEBI" id="CHEBI:15378"/>
        <dbReference type="ChEBI" id="CHEBI:29999"/>
        <dbReference type="ChEBI" id="CHEBI:30616"/>
        <dbReference type="ChEBI" id="CHEBI:83421"/>
        <dbReference type="ChEBI" id="CHEBI:456216"/>
        <dbReference type="EC" id="2.7.11.1"/>
    </reaction>
</comment>
<evidence type="ECO:0000256" key="3">
    <source>
        <dbReference type="ARBA" id="ARBA00022729"/>
    </source>
</evidence>
<evidence type="ECO:0000256" key="11">
    <source>
        <dbReference type="SAM" id="SignalP"/>
    </source>
</evidence>
<evidence type="ECO:0000256" key="4">
    <source>
        <dbReference type="ARBA" id="ARBA00022741"/>
    </source>
</evidence>
<keyword evidence="13" id="KW-0808">Transferase</keyword>
<keyword evidence="3 11" id="KW-0732">Signal</keyword>
<name>A0AAD8IFK3_9APIA</name>
<keyword evidence="5 9" id="KW-0067">ATP-binding</keyword>
<comment type="catalytic activity">
    <reaction evidence="7">
        <text>L-threonyl-[protein] + ATP = O-phospho-L-threonyl-[protein] + ADP + H(+)</text>
        <dbReference type="Rhea" id="RHEA:46608"/>
        <dbReference type="Rhea" id="RHEA-COMP:11060"/>
        <dbReference type="Rhea" id="RHEA-COMP:11605"/>
        <dbReference type="ChEBI" id="CHEBI:15378"/>
        <dbReference type="ChEBI" id="CHEBI:30013"/>
        <dbReference type="ChEBI" id="CHEBI:30616"/>
        <dbReference type="ChEBI" id="CHEBI:61977"/>
        <dbReference type="ChEBI" id="CHEBI:456216"/>
        <dbReference type="EC" id="2.7.11.1"/>
    </reaction>
</comment>
<evidence type="ECO:0000256" key="2">
    <source>
        <dbReference type="ARBA" id="ARBA00012513"/>
    </source>
</evidence>
<dbReference type="EC" id="2.7.11.1" evidence="2"/>
<dbReference type="EMBL" id="JAUIZM010000005">
    <property type="protein sequence ID" value="KAK1384074.1"/>
    <property type="molecule type" value="Genomic_DNA"/>
</dbReference>
<comment type="caution">
    <text evidence="13">The sequence shown here is derived from an EMBL/GenBank/DDBJ whole genome shotgun (WGS) entry which is preliminary data.</text>
</comment>
<feature type="transmembrane region" description="Helical" evidence="10">
    <location>
        <begin position="265"/>
        <end position="285"/>
    </location>
</feature>
<dbReference type="InterPro" id="IPR017441">
    <property type="entry name" value="Protein_kinase_ATP_BS"/>
</dbReference>
<keyword evidence="13" id="KW-0418">Kinase</keyword>
<evidence type="ECO:0000256" key="8">
    <source>
        <dbReference type="ARBA" id="ARBA00048679"/>
    </source>
</evidence>
<proteinExistence type="predicted"/>
<dbReference type="SUPFAM" id="SSF56112">
    <property type="entry name" value="Protein kinase-like (PK-like)"/>
    <property type="match status" value="1"/>
</dbReference>
<reference evidence="13" key="1">
    <citation type="submission" date="2023-02" db="EMBL/GenBank/DDBJ databases">
        <title>Genome of toxic invasive species Heracleum sosnowskyi carries increased number of genes despite the absence of recent whole-genome duplications.</title>
        <authorList>
            <person name="Schelkunov M."/>
            <person name="Shtratnikova V."/>
            <person name="Makarenko M."/>
            <person name="Klepikova A."/>
            <person name="Omelchenko D."/>
            <person name="Novikova G."/>
            <person name="Obukhova E."/>
            <person name="Bogdanov V."/>
            <person name="Penin A."/>
            <person name="Logacheva M."/>
        </authorList>
    </citation>
    <scope>NUCLEOTIDE SEQUENCE</scope>
    <source>
        <strain evidence="13">Hsosn_3</strain>
        <tissue evidence="13">Leaf</tissue>
    </source>
</reference>
<sequence>MSFIISAYLLLLINIPVYDAKVDYQKYYSECSKTATLKCGKTTLGPIYYPFWGEHIRPSYCGLEGFELSCKNNEIPVIAIGSKSEYRVVKIDPDVSAITLHRYDDHLVDDCTPVFNTTILNKKLFEYSQGVEDLYMFFGCPLHLHVPVTVGVRNNFTCKCGAKNKQVIFGVQSNLEDYLYKLRKQCQTPIRLPVQWTDFEIFSKNSRAPLKQILDSSFEIHYKINESTCHECRKYGGECWNGTDIGVHSRCLHKPGNSAGKKIRIAVGAAGGGMVLFLLVLLILYRRKKSKNGLSGISPIVSFSSFLMPQSTKEGAHTGVSTFSYSELEKATNYFHSGNELGKGGFGTVYKGKLRDGREVAVKRLYENNFKRVEQFMNEIVILAGLHHPHLVVLYGSTSNQCRKLLLVYEYIPNGTVADHLNEDGAEPGSLTWRTRLSIAIETASALSFGVVLIGLISSKPAVDISRHRHEINLANLAINKIQGDALHELVDPTLGFESDHEVRNMIEDVAELAFRCLQHEREMRPSMEEVHKSLKEIQEKY</sequence>
<keyword evidence="10" id="KW-1133">Transmembrane helix</keyword>
<dbReference type="InterPro" id="IPR032872">
    <property type="entry name" value="WAK_assoc_C"/>
</dbReference>
<comment type="subcellular location">
    <subcellularLocation>
        <location evidence="1">Membrane</location>
        <topology evidence="1">Single-pass membrane protein</topology>
    </subcellularLocation>
</comment>
<dbReference type="GO" id="GO:0005524">
    <property type="term" value="F:ATP binding"/>
    <property type="evidence" value="ECO:0007669"/>
    <property type="project" value="UniProtKB-UniRule"/>
</dbReference>
<dbReference type="InterPro" id="IPR001245">
    <property type="entry name" value="Ser-Thr/Tyr_kinase_cat_dom"/>
</dbReference>
<gene>
    <name evidence="13" type="ORF">POM88_021809</name>
</gene>
<dbReference type="GO" id="GO:0030247">
    <property type="term" value="F:polysaccharide binding"/>
    <property type="evidence" value="ECO:0007669"/>
    <property type="project" value="InterPro"/>
</dbReference>
<evidence type="ECO:0000313" key="13">
    <source>
        <dbReference type="EMBL" id="KAK1384074.1"/>
    </source>
</evidence>
<evidence type="ECO:0000256" key="5">
    <source>
        <dbReference type="ARBA" id="ARBA00022840"/>
    </source>
</evidence>
<feature type="domain" description="Protein kinase" evidence="12">
    <location>
        <begin position="335"/>
        <end position="542"/>
    </location>
</feature>
<dbReference type="GO" id="GO:0004674">
    <property type="term" value="F:protein serine/threonine kinase activity"/>
    <property type="evidence" value="ECO:0007669"/>
    <property type="project" value="UniProtKB-EC"/>
</dbReference>
<keyword evidence="10" id="KW-0472">Membrane</keyword>
<feature type="binding site" evidence="9">
    <location>
        <position position="363"/>
    </location>
    <ligand>
        <name>ATP</name>
        <dbReference type="ChEBI" id="CHEBI:30616"/>
    </ligand>
</feature>
<evidence type="ECO:0000256" key="6">
    <source>
        <dbReference type="ARBA" id="ARBA00023180"/>
    </source>
</evidence>
<evidence type="ECO:0000313" key="14">
    <source>
        <dbReference type="Proteomes" id="UP001237642"/>
    </source>
</evidence>
<dbReference type="InterPro" id="IPR025287">
    <property type="entry name" value="WAK_GUB"/>
</dbReference>
<evidence type="ECO:0000256" key="7">
    <source>
        <dbReference type="ARBA" id="ARBA00047899"/>
    </source>
</evidence>
<dbReference type="InterPro" id="IPR011009">
    <property type="entry name" value="Kinase-like_dom_sf"/>
</dbReference>
<dbReference type="Proteomes" id="UP001237642">
    <property type="component" value="Unassembled WGS sequence"/>
</dbReference>
<dbReference type="Gene3D" id="1.10.510.10">
    <property type="entry name" value="Transferase(Phosphotransferase) domain 1"/>
    <property type="match status" value="2"/>
</dbReference>
<dbReference type="Pfam" id="PF13947">
    <property type="entry name" value="GUB_WAK_bind"/>
    <property type="match status" value="1"/>
</dbReference>
<keyword evidence="10" id="KW-0812">Transmembrane</keyword>
<keyword evidence="14" id="KW-1185">Reference proteome</keyword>
<dbReference type="PANTHER" id="PTHR46008">
    <property type="entry name" value="LEAF RUST 10 DISEASE-RESISTANCE LOCUS RECEPTOR-LIKE PROTEIN KINASE-LIKE 1.4"/>
    <property type="match status" value="1"/>
</dbReference>
<feature type="chain" id="PRO_5042212727" description="non-specific serine/threonine protein kinase" evidence="11">
    <location>
        <begin position="21"/>
        <end position="542"/>
    </location>
</feature>
<reference evidence="13" key="2">
    <citation type="submission" date="2023-05" db="EMBL/GenBank/DDBJ databases">
        <authorList>
            <person name="Schelkunov M.I."/>
        </authorList>
    </citation>
    <scope>NUCLEOTIDE SEQUENCE</scope>
    <source>
        <strain evidence="13">Hsosn_3</strain>
        <tissue evidence="13">Leaf</tissue>
    </source>
</reference>
<keyword evidence="6" id="KW-0325">Glycoprotein</keyword>
<feature type="signal peptide" evidence="11">
    <location>
        <begin position="1"/>
        <end position="20"/>
    </location>
</feature>
<protein>
    <recommendedName>
        <fullName evidence="2">non-specific serine/threonine protein kinase</fullName>
        <ecNumber evidence="2">2.7.11.1</ecNumber>
    </recommendedName>
</protein>
<dbReference type="Pfam" id="PF14380">
    <property type="entry name" value="WAK_assoc"/>
    <property type="match status" value="1"/>
</dbReference>
<evidence type="ECO:0000259" key="12">
    <source>
        <dbReference type="PROSITE" id="PS50011"/>
    </source>
</evidence>
<dbReference type="GO" id="GO:0016020">
    <property type="term" value="C:membrane"/>
    <property type="evidence" value="ECO:0007669"/>
    <property type="project" value="UniProtKB-SubCell"/>
</dbReference>
<evidence type="ECO:0000256" key="9">
    <source>
        <dbReference type="PROSITE-ProRule" id="PRU10141"/>
    </source>
</evidence>
<evidence type="ECO:0000256" key="1">
    <source>
        <dbReference type="ARBA" id="ARBA00004167"/>
    </source>
</evidence>
<organism evidence="13 14">
    <name type="scientific">Heracleum sosnowskyi</name>
    <dbReference type="NCBI Taxonomy" id="360622"/>
    <lineage>
        <taxon>Eukaryota</taxon>
        <taxon>Viridiplantae</taxon>
        <taxon>Streptophyta</taxon>
        <taxon>Embryophyta</taxon>
        <taxon>Tracheophyta</taxon>
        <taxon>Spermatophyta</taxon>
        <taxon>Magnoliopsida</taxon>
        <taxon>eudicotyledons</taxon>
        <taxon>Gunneridae</taxon>
        <taxon>Pentapetalae</taxon>
        <taxon>asterids</taxon>
        <taxon>campanulids</taxon>
        <taxon>Apiales</taxon>
        <taxon>Apiaceae</taxon>
        <taxon>Apioideae</taxon>
        <taxon>apioid superclade</taxon>
        <taxon>Tordylieae</taxon>
        <taxon>Tordyliinae</taxon>
        <taxon>Heracleum</taxon>
    </lineage>
</organism>
<dbReference type="InterPro" id="IPR000719">
    <property type="entry name" value="Prot_kinase_dom"/>
</dbReference>
<keyword evidence="4 9" id="KW-0547">Nucleotide-binding</keyword>
<dbReference type="PROSITE" id="PS00107">
    <property type="entry name" value="PROTEIN_KINASE_ATP"/>
    <property type="match status" value="1"/>
</dbReference>
<evidence type="ECO:0000256" key="10">
    <source>
        <dbReference type="SAM" id="Phobius"/>
    </source>
</evidence>